<dbReference type="GO" id="GO:0090069">
    <property type="term" value="P:regulation of ribosome biogenesis"/>
    <property type="evidence" value="ECO:0007669"/>
    <property type="project" value="EnsemblPlants"/>
</dbReference>
<dbReference type="SUPFAM" id="SSF53335">
    <property type="entry name" value="S-adenosyl-L-methionine-dependent methyltransferases"/>
    <property type="match status" value="1"/>
</dbReference>
<dbReference type="EnsemblPlants" id="Kaladp0060s0242.1.v1.1">
    <property type="protein sequence ID" value="Kaladp0060s0242.1.v1.1"/>
    <property type="gene ID" value="Kaladp0060s0242.v1.1"/>
</dbReference>
<feature type="compositionally biased region" description="Acidic residues" evidence="7">
    <location>
        <begin position="16"/>
        <end position="33"/>
    </location>
</feature>
<evidence type="ECO:0000256" key="5">
    <source>
        <dbReference type="ARBA" id="ARBA00049303"/>
    </source>
</evidence>
<name>A0A7N0UBP2_KALFE</name>
<dbReference type="GO" id="GO:0035242">
    <property type="term" value="F:protein-arginine omega-N asymmetric methyltransferase activity"/>
    <property type="evidence" value="ECO:0007669"/>
    <property type="project" value="UniProtKB-EC"/>
</dbReference>
<evidence type="ECO:0000259" key="8">
    <source>
        <dbReference type="Pfam" id="PF08241"/>
    </source>
</evidence>
<keyword evidence="3 6" id="KW-0949">S-adenosyl-L-methionine</keyword>
<evidence type="ECO:0008006" key="13">
    <source>
        <dbReference type="Google" id="ProtNLM"/>
    </source>
</evidence>
<dbReference type="Pfam" id="PF22528">
    <property type="entry name" value="PRMT_C"/>
    <property type="match status" value="1"/>
</dbReference>
<keyword evidence="1 6" id="KW-0489">Methyltransferase</keyword>
<evidence type="ECO:0000313" key="12">
    <source>
        <dbReference type="Proteomes" id="UP000594263"/>
    </source>
</evidence>
<dbReference type="InterPro" id="IPR025799">
    <property type="entry name" value="Arg_MeTrfase"/>
</dbReference>
<feature type="domain" description="Methyltransferase type 11" evidence="8">
    <location>
        <begin position="293"/>
        <end position="407"/>
    </location>
</feature>
<dbReference type="PANTHER" id="PTHR11006">
    <property type="entry name" value="PROTEIN ARGININE N-METHYLTRANSFERASE"/>
    <property type="match status" value="1"/>
</dbReference>
<comment type="catalytic activity">
    <reaction evidence="5">
        <text>L-arginyl-[protein] + S-adenosyl-L-methionine = N(omega)-methyl-L-arginyl-[protein] + S-adenosyl-L-homocysteine + H(+)</text>
        <dbReference type="Rhea" id="RHEA:48100"/>
        <dbReference type="Rhea" id="RHEA-COMP:10532"/>
        <dbReference type="Rhea" id="RHEA-COMP:11990"/>
        <dbReference type="ChEBI" id="CHEBI:15378"/>
        <dbReference type="ChEBI" id="CHEBI:29965"/>
        <dbReference type="ChEBI" id="CHEBI:57856"/>
        <dbReference type="ChEBI" id="CHEBI:59789"/>
        <dbReference type="ChEBI" id="CHEBI:65280"/>
    </reaction>
    <physiologicalReaction direction="left-to-right" evidence="5">
        <dbReference type="Rhea" id="RHEA:48101"/>
    </physiologicalReaction>
</comment>
<dbReference type="OMA" id="YSHFAIH"/>
<dbReference type="GO" id="GO:0000976">
    <property type="term" value="F:transcription cis-regulatory region binding"/>
    <property type="evidence" value="ECO:0007669"/>
    <property type="project" value="EnsemblPlants"/>
</dbReference>
<evidence type="ECO:0000256" key="6">
    <source>
        <dbReference type="PROSITE-ProRule" id="PRU01015"/>
    </source>
</evidence>
<keyword evidence="12" id="KW-1185">Reference proteome</keyword>
<keyword evidence="2 6" id="KW-0808">Transferase</keyword>
<dbReference type="PANTHER" id="PTHR11006:SF89">
    <property type="entry name" value="PROTEIN ARGININE N-METHYLTRANSFERASE 3-RELATED"/>
    <property type="match status" value="1"/>
</dbReference>
<dbReference type="Pfam" id="PF12756">
    <property type="entry name" value="zf-C2H2_2"/>
    <property type="match status" value="1"/>
</dbReference>
<feature type="region of interest" description="Disordered" evidence="7">
    <location>
        <begin position="1"/>
        <end position="51"/>
    </location>
</feature>
<evidence type="ECO:0000256" key="1">
    <source>
        <dbReference type="ARBA" id="ARBA00022603"/>
    </source>
</evidence>
<feature type="domain" description="Protein arginine N-methyltransferase" evidence="10">
    <location>
        <begin position="410"/>
        <end position="551"/>
    </location>
</feature>
<protein>
    <recommendedName>
        <fullName evidence="13">C2H2-type domain-containing protein</fullName>
    </recommendedName>
</protein>
<dbReference type="FunFam" id="3.40.50.150:FF:000016">
    <property type="entry name" value="Protein arginine N-methyltransferase 6"/>
    <property type="match status" value="1"/>
</dbReference>
<dbReference type="Gene3D" id="3.40.50.150">
    <property type="entry name" value="Vaccinia Virus protein VP39"/>
    <property type="match status" value="1"/>
</dbReference>
<dbReference type="Pfam" id="PF08241">
    <property type="entry name" value="Methyltransf_11"/>
    <property type="match status" value="1"/>
</dbReference>
<dbReference type="CDD" id="cd02440">
    <property type="entry name" value="AdoMet_MTases"/>
    <property type="match status" value="1"/>
</dbReference>
<evidence type="ECO:0000256" key="7">
    <source>
        <dbReference type="SAM" id="MobiDB-lite"/>
    </source>
</evidence>
<organism evidence="11 12">
    <name type="scientific">Kalanchoe fedtschenkoi</name>
    <name type="common">Lavender scallops</name>
    <name type="synonym">South American air plant</name>
    <dbReference type="NCBI Taxonomy" id="63787"/>
    <lineage>
        <taxon>Eukaryota</taxon>
        <taxon>Viridiplantae</taxon>
        <taxon>Streptophyta</taxon>
        <taxon>Embryophyta</taxon>
        <taxon>Tracheophyta</taxon>
        <taxon>Spermatophyta</taxon>
        <taxon>Magnoliopsida</taxon>
        <taxon>eudicotyledons</taxon>
        <taxon>Gunneridae</taxon>
        <taxon>Pentapetalae</taxon>
        <taxon>Saxifragales</taxon>
        <taxon>Crassulaceae</taxon>
        <taxon>Kalanchoe</taxon>
    </lineage>
</organism>
<dbReference type="GO" id="GO:0005634">
    <property type="term" value="C:nucleus"/>
    <property type="evidence" value="ECO:0007669"/>
    <property type="project" value="EnsemblPlants"/>
</dbReference>
<feature type="domain" description="ZN622/Rei1/Reh1 zinc finger C2H2-type" evidence="9">
    <location>
        <begin position="57"/>
        <end position="130"/>
    </location>
</feature>
<dbReference type="InterPro" id="IPR055135">
    <property type="entry name" value="PRMT_dom"/>
</dbReference>
<evidence type="ECO:0000259" key="10">
    <source>
        <dbReference type="Pfam" id="PF22528"/>
    </source>
</evidence>
<dbReference type="Proteomes" id="UP000594263">
    <property type="component" value="Unplaced"/>
</dbReference>
<dbReference type="PROSITE" id="PS51678">
    <property type="entry name" value="SAM_MT_PRMT"/>
    <property type="match status" value="1"/>
</dbReference>
<dbReference type="InterPro" id="IPR013216">
    <property type="entry name" value="Methyltransf_11"/>
</dbReference>
<evidence type="ECO:0000256" key="2">
    <source>
        <dbReference type="ARBA" id="ARBA00022679"/>
    </source>
</evidence>
<dbReference type="AlphaFoldDB" id="A0A7N0UBP2"/>
<dbReference type="GO" id="GO:0032259">
    <property type="term" value="P:methylation"/>
    <property type="evidence" value="ECO:0007669"/>
    <property type="project" value="UniProtKB-KW"/>
</dbReference>
<dbReference type="InterPro" id="IPR036236">
    <property type="entry name" value="Znf_C2H2_sf"/>
</dbReference>
<accession>A0A7N0UBP2</accession>
<dbReference type="Gene3D" id="2.70.160.11">
    <property type="entry name" value="Hnrnp arginine n-methyltransferase1"/>
    <property type="match status" value="1"/>
</dbReference>
<dbReference type="GO" id="GO:0005829">
    <property type="term" value="C:cytosol"/>
    <property type="evidence" value="ECO:0007669"/>
    <property type="project" value="UniProtKB-SubCell"/>
</dbReference>
<proteinExistence type="predicted"/>
<evidence type="ECO:0000313" key="11">
    <source>
        <dbReference type="EnsemblPlants" id="Kaladp0060s0242.1.v1.1"/>
    </source>
</evidence>
<dbReference type="GO" id="GO:0008270">
    <property type="term" value="F:zinc ion binding"/>
    <property type="evidence" value="ECO:0007669"/>
    <property type="project" value="UniProtKB-KW"/>
</dbReference>
<evidence type="ECO:0000259" key="9">
    <source>
        <dbReference type="Pfam" id="PF12756"/>
    </source>
</evidence>
<evidence type="ECO:0000256" key="3">
    <source>
        <dbReference type="ARBA" id="ARBA00022691"/>
    </source>
</evidence>
<dbReference type="InterPro" id="IPR041661">
    <property type="entry name" value="ZN622/Rei1/Reh1_Znf-C2H2"/>
</dbReference>
<evidence type="ECO:0000256" key="4">
    <source>
        <dbReference type="ARBA" id="ARBA00047384"/>
    </source>
</evidence>
<dbReference type="SUPFAM" id="SSF57667">
    <property type="entry name" value="beta-beta-alpha zinc fingers"/>
    <property type="match status" value="1"/>
</dbReference>
<dbReference type="GO" id="GO:0042054">
    <property type="term" value="F:histone methyltransferase activity"/>
    <property type="evidence" value="ECO:0007669"/>
    <property type="project" value="TreeGrafter"/>
</dbReference>
<comment type="catalytic activity">
    <reaction evidence="4">
        <text>L-arginyl-[protein] + 2 S-adenosyl-L-methionine = N(omega),N(omega)-dimethyl-L-arginyl-[protein] + 2 S-adenosyl-L-homocysteine + 2 H(+)</text>
        <dbReference type="Rhea" id="RHEA:48096"/>
        <dbReference type="Rhea" id="RHEA-COMP:10532"/>
        <dbReference type="Rhea" id="RHEA-COMP:11991"/>
        <dbReference type="ChEBI" id="CHEBI:15378"/>
        <dbReference type="ChEBI" id="CHEBI:29965"/>
        <dbReference type="ChEBI" id="CHEBI:57856"/>
        <dbReference type="ChEBI" id="CHEBI:59789"/>
        <dbReference type="ChEBI" id="CHEBI:61897"/>
        <dbReference type="EC" id="2.1.1.319"/>
    </reaction>
    <physiologicalReaction direction="left-to-right" evidence="4">
        <dbReference type="Rhea" id="RHEA:48097"/>
    </physiologicalReaction>
</comment>
<dbReference type="InterPro" id="IPR029063">
    <property type="entry name" value="SAM-dependent_MTases_sf"/>
</dbReference>
<sequence>MLVPAEMEHVPNLAAPEEEDNDEIDDDVEEQGWDDWRAGSDGGAEDEEGDPEPDMLCLLCDSVFTSRDDIFGHCAGAHRFDFSELRKKLGLDFYACFKLLNYIRIQVAERKCWICNLSFPSSQELQAHLHPTVDFNRSNLPWEDDKYLSPFIQDDPLLYIFGEDEDDVDYPNEEDREELIKDIELLKVDDIINELSIRNDNLKTCTVNGLTDRPSTSDGSFKPYNETAEDRDSKIPLSNAVTVQIKNANKSYFGGYSSFVIHREMISDKVRTDAYRDAILGNPCLFNGAILMDVGCGTGILSLFAVQAGASRVIAVEASEKMASVATQIAKDNALLWEKSPGLNSKGNGGIQVVQGMIEEINDFDGILPNSVDVLISEWMGYCLLYETMLNSVLFARDRWLKPGGAVLPDTATMFVAGFGKGATSIPFWDNVYGFNMSCVGTEVVEHASKNPIVDVVDSEDIVTNSVVLKAFDLATVTPEELDFTTSVALEPKSNDVTWCYGLVLWFDTNFTSRFCKEKQTVLSTSPFTQKTHWSQTILTFREPVALFSGEPSAKLMSDGVTPWAKMLARISIARAAQHRSIDISLEVTATSLDGRKHRLPAQLFTL</sequence>
<reference evidence="11" key="1">
    <citation type="submission" date="2021-01" db="UniProtKB">
        <authorList>
            <consortium name="EnsemblPlants"/>
        </authorList>
    </citation>
    <scope>IDENTIFICATION</scope>
</reference>
<dbReference type="Gramene" id="Kaladp0060s0242.1.v1.1">
    <property type="protein sequence ID" value="Kaladp0060s0242.1.v1.1"/>
    <property type="gene ID" value="Kaladp0060s0242.v1.1"/>
</dbReference>